<proteinExistence type="predicted"/>
<dbReference type="Proteomes" id="UP000572051">
    <property type="component" value="Unassembled WGS sequence"/>
</dbReference>
<sequence>MLHAQERVEGPCAIVCDKGFAGVGTESVQVDLGLVLERHNAHTTEGLRARVRQRILALKAGIRLHWRIGAPVKRSLVACDH</sequence>
<dbReference type="RefSeq" id="WP_179825577.1">
    <property type="nucleotide sequence ID" value="NZ_JACCFS010000001.1"/>
</dbReference>
<accession>A0A7Z0JBZ9</accession>
<protein>
    <recommendedName>
        <fullName evidence="3">Transposase</fullName>
    </recommendedName>
</protein>
<reference evidence="1 2" key="1">
    <citation type="submission" date="2020-07" db="EMBL/GenBank/DDBJ databases">
        <title>Sequencing the genomes of 1000 actinobacteria strains.</title>
        <authorList>
            <person name="Klenk H.-P."/>
        </authorList>
    </citation>
    <scope>NUCLEOTIDE SEQUENCE [LARGE SCALE GENOMIC DNA]</scope>
    <source>
        <strain evidence="1 2">DSM 44442</strain>
    </source>
</reference>
<evidence type="ECO:0000313" key="2">
    <source>
        <dbReference type="Proteomes" id="UP000572051"/>
    </source>
</evidence>
<dbReference type="EMBL" id="JACCFS010000001">
    <property type="protein sequence ID" value="NYJ36000.1"/>
    <property type="molecule type" value="Genomic_DNA"/>
</dbReference>
<dbReference type="AlphaFoldDB" id="A0A7Z0JBZ9"/>
<keyword evidence="2" id="KW-1185">Reference proteome</keyword>
<organism evidence="1 2">
    <name type="scientific">Nocardiopsis aegyptia</name>
    <dbReference type="NCBI Taxonomy" id="220378"/>
    <lineage>
        <taxon>Bacteria</taxon>
        <taxon>Bacillati</taxon>
        <taxon>Actinomycetota</taxon>
        <taxon>Actinomycetes</taxon>
        <taxon>Streptosporangiales</taxon>
        <taxon>Nocardiopsidaceae</taxon>
        <taxon>Nocardiopsis</taxon>
    </lineage>
</organism>
<comment type="caution">
    <text evidence="1">The sequence shown here is derived from an EMBL/GenBank/DDBJ whole genome shotgun (WGS) entry which is preliminary data.</text>
</comment>
<name>A0A7Z0JBZ9_9ACTN</name>
<evidence type="ECO:0008006" key="3">
    <source>
        <dbReference type="Google" id="ProtNLM"/>
    </source>
</evidence>
<evidence type="ECO:0000313" key="1">
    <source>
        <dbReference type="EMBL" id="NYJ36000.1"/>
    </source>
</evidence>
<gene>
    <name evidence="1" type="ORF">HNR10_003881</name>
</gene>